<dbReference type="Proteomes" id="UP000224076">
    <property type="component" value="Unassembled WGS sequence"/>
</dbReference>
<proteinExistence type="predicted"/>
<sequence>MDWTSVFFYKYVPSPTMKGVLSGSGNLLVLGTSTWRQSSIRRILGWMENNLIGDIEREISRNHWYIKVSKLHFIFLFSFSYLDLSAKYLA</sequence>
<accession>A0A2B9VWC2</accession>
<protein>
    <submittedName>
        <fullName evidence="1">Uncharacterized protein</fullName>
    </submittedName>
</protein>
<gene>
    <name evidence="1" type="ORF">COK86_19575</name>
</gene>
<evidence type="ECO:0000313" key="2">
    <source>
        <dbReference type="Proteomes" id="UP000224076"/>
    </source>
</evidence>
<organism evidence="1 2">
    <name type="scientific">Bacillus cereus</name>
    <dbReference type="NCBI Taxonomy" id="1396"/>
    <lineage>
        <taxon>Bacteria</taxon>
        <taxon>Bacillati</taxon>
        <taxon>Bacillota</taxon>
        <taxon>Bacilli</taxon>
        <taxon>Bacillales</taxon>
        <taxon>Bacillaceae</taxon>
        <taxon>Bacillus</taxon>
        <taxon>Bacillus cereus group</taxon>
    </lineage>
</organism>
<comment type="caution">
    <text evidence="1">The sequence shown here is derived from an EMBL/GenBank/DDBJ whole genome shotgun (WGS) entry which is preliminary data.</text>
</comment>
<reference evidence="1 2" key="1">
    <citation type="submission" date="2017-09" db="EMBL/GenBank/DDBJ databases">
        <title>Large-scale bioinformatics analysis of Bacillus genomes uncovers conserved roles of natural products in bacterial physiology.</title>
        <authorList>
            <consortium name="Agbiome Team Llc"/>
            <person name="Bleich R.M."/>
            <person name="Grubbs K.J."/>
            <person name="Santa Maria K.C."/>
            <person name="Allen S.E."/>
            <person name="Farag S."/>
            <person name="Shank E.A."/>
            <person name="Bowers A."/>
        </authorList>
    </citation>
    <scope>NUCLEOTIDE SEQUENCE [LARGE SCALE GENOMIC DNA]</scope>
    <source>
        <strain evidence="1 2">AFS061806</strain>
    </source>
</reference>
<dbReference type="EMBL" id="NVDG01000032">
    <property type="protein sequence ID" value="PFU40377.1"/>
    <property type="molecule type" value="Genomic_DNA"/>
</dbReference>
<dbReference type="AlphaFoldDB" id="A0A2B9VWC2"/>
<name>A0A2B9VWC2_BACCE</name>
<evidence type="ECO:0000313" key="1">
    <source>
        <dbReference type="EMBL" id="PFU40377.1"/>
    </source>
</evidence>